<evidence type="ECO:0000313" key="8">
    <source>
        <dbReference type="Proteomes" id="UP000694412"/>
    </source>
</evidence>
<keyword evidence="3 6" id="KW-0812">Transmembrane</keyword>
<feature type="transmembrane region" description="Helical" evidence="6">
    <location>
        <begin position="90"/>
        <end position="118"/>
    </location>
</feature>
<dbReference type="GO" id="GO:0016020">
    <property type="term" value="C:membrane"/>
    <property type="evidence" value="ECO:0007669"/>
    <property type="project" value="UniProtKB-SubCell"/>
</dbReference>
<sequence>MLPLSISRERRNGIIPCCQASYMRVCSRIVGPCLLVLGMLSVLASILLLFPGGAWQYLVDGHISRRAKIMPGTWGGGVMLPTSLLWDGDLALLGSAACFFFSGLGLTDGPLCLVWLIPSLSWHRGLADSYLFYPSTWSTCLEPVGIVAWHVTFFSLLLLISAAEMLLTFLQIINGCAGCLCGFCEGKEAGLSRVPGVR</sequence>
<evidence type="ECO:0000256" key="6">
    <source>
        <dbReference type="SAM" id="Phobius"/>
    </source>
</evidence>
<dbReference type="PANTHER" id="PTHR14198">
    <property type="entry name" value="TRANSMEMBRANE 4 L6 FAMILY MEMBER 1-RELATED"/>
    <property type="match status" value="1"/>
</dbReference>
<evidence type="ECO:0000256" key="1">
    <source>
        <dbReference type="ARBA" id="ARBA00004141"/>
    </source>
</evidence>
<reference evidence="7" key="2">
    <citation type="submission" date="2025-08" db="UniProtKB">
        <authorList>
            <consortium name="Ensembl"/>
        </authorList>
    </citation>
    <scope>IDENTIFICATION</scope>
</reference>
<gene>
    <name evidence="7" type="primary">TM4SF19</name>
</gene>
<dbReference type="AlphaFoldDB" id="A0A8C2Y5B2"/>
<feature type="transmembrane region" description="Helical" evidence="6">
    <location>
        <begin position="29"/>
        <end position="50"/>
    </location>
</feature>
<dbReference type="PANTHER" id="PTHR14198:SF22">
    <property type="entry name" value="TRANSMEMBRANE 4 L6 FAMILY MEMBER 19"/>
    <property type="match status" value="1"/>
</dbReference>
<accession>A0A8C2Y5B2</accession>
<protein>
    <submittedName>
        <fullName evidence="7">Transmembrane 4 L six family member 19</fullName>
    </submittedName>
</protein>
<dbReference type="Ensembl" id="ENSCJPT00005002676.1">
    <property type="protein sequence ID" value="ENSCJPP00005001596.1"/>
    <property type="gene ID" value="ENSCJPG00005001630.1"/>
</dbReference>
<keyword evidence="5 6" id="KW-0472">Membrane</keyword>
<evidence type="ECO:0000256" key="5">
    <source>
        <dbReference type="ARBA" id="ARBA00023136"/>
    </source>
</evidence>
<reference evidence="7" key="1">
    <citation type="submission" date="2015-11" db="EMBL/GenBank/DDBJ databases">
        <authorList>
            <consortium name="International Coturnix japonica Genome Analysis Consortium"/>
            <person name="Warren W."/>
            <person name="Burt D.W."/>
            <person name="Antin P.B."/>
            <person name="Lanford R."/>
            <person name="Gros J."/>
            <person name="Wilson R.K."/>
        </authorList>
    </citation>
    <scope>NUCLEOTIDE SEQUENCE [LARGE SCALE GENOMIC DNA]</scope>
</reference>
<feature type="transmembrane region" description="Helical" evidence="6">
    <location>
        <begin position="157"/>
        <end position="183"/>
    </location>
</feature>
<dbReference type="Proteomes" id="UP000694412">
    <property type="component" value="Chromosome 9"/>
</dbReference>
<keyword evidence="4 6" id="KW-1133">Transmembrane helix</keyword>
<evidence type="ECO:0000256" key="2">
    <source>
        <dbReference type="ARBA" id="ARBA00006193"/>
    </source>
</evidence>
<evidence type="ECO:0000313" key="7">
    <source>
        <dbReference type="Ensembl" id="ENSCJPP00005001596.1"/>
    </source>
</evidence>
<organism evidence="7 8">
    <name type="scientific">Coturnix japonica</name>
    <name type="common">Japanese quail</name>
    <name type="synonym">Coturnix coturnix japonica</name>
    <dbReference type="NCBI Taxonomy" id="93934"/>
    <lineage>
        <taxon>Eukaryota</taxon>
        <taxon>Metazoa</taxon>
        <taxon>Chordata</taxon>
        <taxon>Craniata</taxon>
        <taxon>Vertebrata</taxon>
        <taxon>Euteleostomi</taxon>
        <taxon>Archelosauria</taxon>
        <taxon>Archosauria</taxon>
        <taxon>Dinosauria</taxon>
        <taxon>Saurischia</taxon>
        <taxon>Theropoda</taxon>
        <taxon>Coelurosauria</taxon>
        <taxon>Aves</taxon>
        <taxon>Neognathae</taxon>
        <taxon>Galloanserae</taxon>
        <taxon>Galliformes</taxon>
        <taxon>Phasianidae</taxon>
        <taxon>Perdicinae</taxon>
        <taxon>Coturnix</taxon>
    </lineage>
</organism>
<name>A0A8C2Y5B2_COTJA</name>
<dbReference type="InterPro" id="IPR008661">
    <property type="entry name" value="L6_membrane"/>
</dbReference>
<comment type="subcellular location">
    <subcellularLocation>
        <location evidence="1">Membrane</location>
        <topology evidence="1">Multi-pass membrane protein</topology>
    </subcellularLocation>
</comment>
<evidence type="ECO:0000256" key="4">
    <source>
        <dbReference type="ARBA" id="ARBA00022989"/>
    </source>
</evidence>
<reference evidence="7" key="3">
    <citation type="submission" date="2025-09" db="UniProtKB">
        <authorList>
            <consortium name="Ensembl"/>
        </authorList>
    </citation>
    <scope>IDENTIFICATION</scope>
</reference>
<proteinExistence type="inferred from homology"/>
<comment type="similarity">
    <text evidence="2">Belongs to the L6 tetraspanin family.</text>
</comment>
<evidence type="ECO:0000256" key="3">
    <source>
        <dbReference type="ARBA" id="ARBA00022692"/>
    </source>
</evidence>
<keyword evidence="8" id="KW-1185">Reference proteome</keyword>
<dbReference type="Pfam" id="PF05805">
    <property type="entry name" value="L6_membrane"/>
    <property type="match status" value="2"/>
</dbReference>
<dbReference type="GeneTree" id="ENSGT01030000234590"/>